<evidence type="ECO:0000256" key="1">
    <source>
        <dbReference type="SAM" id="Phobius"/>
    </source>
</evidence>
<evidence type="ECO:0008006" key="4">
    <source>
        <dbReference type="Google" id="ProtNLM"/>
    </source>
</evidence>
<keyword evidence="1" id="KW-0472">Membrane</keyword>
<organism evidence="2 3">
    <name type="scientific">Planktothrix serta PCC 8927</name>
    <dbReference type="NCBI Taxonomy" id="671068"/>
    <lineage>
        <taxon>Bacteria</taxon>
        <taxon>Bacillati</taxon>
        <taxon>Cyanobacteriota</taxon>
        <taxon>Cyanophyceae</taxon>
        <taxon>Oscillatoriophycideae</taxon>
        <taxon>Oscillatoriales</taxon>
        <taxon>Microcoleaceae</taxon>
        <taxon>Planktothrix</taxon>
    </lineage>
</organism>
<keyword evidence="1" id="KW-1133">Transmembrane helix</keyword>
<dbReference type="RefSeq" id="WP_083625682.1">
    <property type="nucleotide sequence ID" value="NZ_LR734880.1"/>
</dbReference>
<protein>
    <recommendedName>
        <fullName evidence="4">DUF1574 domain-containing protein</fullName>
    </recommendedName>
</protein>
<dbReference type="Proteomes" id="UP000184550">
    <property type="component" value="Unassembled WGS sequence"/>
</dbReference>
<gene>
    <name evidence="2" type="ORF">PL8927_790008</name>
</gene>
<accession>A0A7Z9E2C8</accession>
<name>A0A7Z9E2C8_9CYAN</name>
<keyword evidence="3" id="KW-1185">Reference proteome</keyword>
<reference evidence="2" key="1">
    <citation type="submission" date="2019-10" db="EMBL/GenBank/DDBJ databases">
        <authorList>
            <consortium name="Genoscope - CEA"/>
            <person name="William W."/>
        </authorList>
    </citation>
    <scope>NUCLEOTIDE SEQUENCE [LARGE SCALE GENOMIC DNA]</scope>
    <source>
        <strain evidence="2">BBR_PRJEB10992</strain>
    </source>
</reference>
<dbReference type="EMBL" id="CZCU02000156">
    <property type="protein sequence ID" value="VXD23803.1"/>
    <property type="molecule type" value="Genomic_DNA"/>
</dbReference>
<evidence type="ECO:0000313" key="2">
    <source>
        <dbReference type="EMBL" id="VXD23803.1"/>
    </source>
</evidence>
<sequence length="317" mass="36572">MRFFQYGLGLLIGFIFATIAFTSAVIYQMGSPVPSSRWIYELNQLKTGYLTSIQTPKIILVSGSNTLYGISCQTLEKKLKRPCVNTALTQELGLDYILDHARQIAQPKDTILLPLEYQLYITHGTPSELLLDYIIAYQPSYFESMNLLQKIRLIMGVSPQRLFQGILAKGQSLSSLTSSYQSRITPQGDSLDNLKITNKNDPIINGFQPFNLQEYQISSYSREQLSQFIVWCRDHQINLISTWPSTVDFSEYQDPKTQEFFQSIKHFYTQAKVPVLGTPEDFMYNKFLFYNSVYHLNDQGRQQRTQKIITLIEPYLK</sequence>
<proteinExistence type="predicted"/>
<dbReference type="AlphaFoldDB" id="A0A7Z9E2C8"/>
<evidence type="ECO:0000313" key="3">
    <source>
        <dbReference type="Proteomes" id="UP000184550"/>
    </source>
</evidence>
<keyword evidence="1" id="KW-0812">Transmembrane</keyword>
<dbReference type="OrthoDB" id="9155736at2"/>
<feature type="transmembrane region" description="Helical" evidence="1">
    <location>
        <begin position="6"/>
        <end position="27"/>
    </location>
</feature>
<comment type="caution">
    <text evidence="2">The sequence shown here is derived from an EMBL/GenBank/DDBJ whole genome shotgun (WGS) entry which is preliminary data.</text>
</comment>